<accession>A0A2V0P938</accession>
<evidence type="ECO:0000313" key="3">
    <source>
        <dbReference type="Proteomes" id="UP000247498"/>
    </source>
</evidence>
<keyword evidence="3" id="KW-1185">Reference proteome</keyword>
<organism evidence="2 3">
    <name type="scientific">Raphidocelis subcapitata</name>
    <dbReference type="NCBI Taxonomy" id="307507"/>
    <lineage>
        <taxon>Eukaryota</taxon>
        <taxon>Viridiplantae</taxon>
        <taxon>Chlorophyta</taxon>
        <taxon>core chlorophytes</taxon>
        <taxon>Chlorophyceae</taxon>
        <taxon>CS clade</taxon>
        <taxon>Sphaeropleales</taxon>
        <taxon>Selenastraceae</taxon>
        <taxon>Raphidocelis</taxon>
    </lineage>
</organism>
<feature type="compositionally biased region" description="Basic residues" evidence="1">
    <location>
        <begin position="339"/>
        <end position="348"/>
    </location>
</feature>
<feature type="compositionally biased region" description="Basic and acidic residues" evidence="1">
    <location>
        <begin position="77"/>
        <end position="100"/>
    </location>
</feature>
<dbReference type="Proteomes" id="UP000247498">
    <property type="component" value="Unassembled WGS sequence"/>
</dbReference>
<dbReference type="EMBL" id="BDRX01000079">
    <property type="protein sequence ID" value="GBF96371.1"/>
    <property type="molecule type" value="Genomic_DNA"/>
</dbReference>
<evidence type="ECO:0000313" key="2">
    <source>
        <dbReference type="EMBL" id="GBF96371.1"/>
    </source>
</evidence>
<protein>
    <submittedName>
        <fullName evidence="2">Uncharacterized protein</fullName>
    </submittedName>
</protein>
<reference evidence="2 3" key="1">
    <citation type="journal article" date="2018" name="Sci. Rep.">
        <title>Raphidocelis subcapitata (=Pseudokirchneriella subcapitata) provides an insight into genome evolution and environmental adaptations in the Sphaeropleales.</title>
        <authorList>
            <person name="Suzuki S."/>
            <person name="Yamaguchi H."/>
            <person name="Nakajima N."/>
            <person name="Kawachi M."/>
        </authorList>
    </citation>
    <scope>NUCLEOTIDE SEQUENCE [LARGE SCALE GENOMIC DNA]</scope>
    <source>
        <strain evidence="2 3">NIES-35</strain>
    </source>
</reference>
<dbReference type="AlphaFoldDB" id="A0A2V0P938"/>
<feature type="region of interest" description="Disordered" evidence="1">
    <location>
        <begin position="77"/>
        <end position="139"/>
    </location>
</feature>
<feature type="compositionally biased region" description="Gly residues" evidence="1">
    <location>
        <begin position="368"/>
        <end position="405"/>
    </location>
</feature>
<feature type="region of interest" description="Disordered" evidence="1">
    <location>
        <begin position="331"/>
        <end position="405"/>
    </location>
</feature>
<dbReference type="OrthoDB" id="538302at2759"/>
<name>A0A2V0P938_9CHLO</name>
<sequence>MAERETAALNERAPWVYERQVDGPVDDPGAQISVQIHNGKLIVTVNGDIETVQLPDDAFTTHAAAEYRRHRLAVTVPRRDPNGPAMLEKRMFDPDTRPRDVSVTLPHATPAARKMADKAAARSDPRRGPTPAEAELGERNADMYGEAQGYEMPQANMGSVVATANPVIFEKGGAVDTPSQGETVVPVAGSAETRRVLDAPGAGLAGRMGRASLRDAPANAGGAVLFGQREKEVERDFGGGRGAAGAPAGAEGEEGAEAGRGEGGAAGSVPVDWADEKVGMERRVPRAADAYPATDSARNEPVSSVKQPGEACDVCACNPCQCDKLRSTYRLSPPETKRSGKPHLHTKAKPVTGVNSHEAHDYRRAGTRGAGGAAGRRRGGGAAGRRGGGAAGRRGGGAAGRRGTH</sequence>
<dbReference type="InParanoid" id="A0A2V0P938"/>
<evidence type="ECO:0000256" key="1">
    <source>
        <dbReference type="SAM" id="MobiDB-lite"/>
    </source>
</evidence>
<feature type="compositionally biased region" description="Basic and acidic residues" evidence="1">
    <location>
        <begin position="114"/>
        <end position="127"/>
    </location>
</feature>
<comment type="caution">
    <text evidence="2">The sequence shown here is derived from an EMBL/GenBank/DDBJ whole genome shotgun (WGS) entry which is preliminary data.</text>
</comment>
<gene>
    <name evidence="2" type="ORF">Rsub_09170</name>
</gene>
<proteinExistence type="predicted"/>
<feature type="region of interest" description="Disordered" evidence="1">
    <location>
        <begin position="236"/>
        <end position="270"/>
    </location>
</feature>